<comment type="caution">
    <text evidence="2">The sequence shown here is derived from an EMBL/GenBank/DDBJ whole genome shotgun (WGS) entry which is preliminary data.</text>
</comment>
<dbReference type="AlphaFoldDB" id="A0AA38WJN8"/>
<feature type="transmembrane region" description="Helical" evidence="1">
    <location>
        <begin position="24"/>
        <end position="45"/>
    </location>
</feature>
<evidence type="ECO:0000313" key="3">
    <source>
        <dbReference type="Proteomes" id="UP001172457"/>
    </source>
</evidence>
<feature type="transmembrane region" description="Helical" evidence="1">
    <location>
        <begin position="90"/>
        <end position="116"/>
    </location>
</feature>
<feature type="transmembrane region" description="Helical" evidence="1">
    <location>
        <begin position="137"/>
        <end position="158"/>
    </location>
</feature>
<keyword evidence="3" id="KW-1185">Reference proteome</keyword>
<dbReference type="PANTHER" id="PTHR33133">
    <property type="entry name" value="OS08G0107100 PROTEIN-RELATED"/>
    <property type="match status" value="1"/>
</dbReference>
<feature type="transmembrane region" description="Helical" evidence="1">
    <location>
        <begin position="224"/>
        <end position="245"/>
    </location>
</feature>
<proteinExistence type="predicted"/>
<evidence type="ECO:0000256" key="1">
    <source>
        <dbReference type="SAM" id="Phobius"/>
    </source>
</evidence>
<evidence type="ECO:0000313" key="2">
    <source>
        <dbReference type="EMBL" id="KAJ9550941.1"/>
    </source>
</evidence>
<organism evidence="2 3">
    <name type="scientific">Centaurea solstitialis</name>
    <name type="common">yellow star-thistle</name>
    <dbReference type="NCBI Taxonomy" id="347529"/>
    <lineage>
        <taxon>Eukaryota</taxon>
        <taxon>Viridiplantae</taxon>
        <taxon>Streptophyta</taxon>
        <taxon>Embryophyta</taxon>
        <taxon>Tracheophyta</taxon>
        <taxon>Spermatophyta</taxon>
        <taxon>Magnoliopsida</taxon>
        <taxon>eudicotyledons</taxon>
        <taxon>Gunneridae</taxon>
        <taxon>Pentapetalae</taxon>
        <taxon>asterids</taxon>
        <taxon>campanulids</taxon>
        <taxon>Asterales</taxon>
        <taxon>Asteraceae</taxon>
        <taxon>Carduoideae</taxon>
        <taxon>Cardueae</taxon>
        <taxon>Centaureinae</taxon>
        <taxon>Centaurea</taxon>
    </lineage>
</organism>
<keyword evidence="1" id="KW-1133">Transmembrane helix</keyword>
<name>A0AA38WJN8_9ASTR</name>
<keyword evidence="1" id="KW-0812">Transmembrane</keyword>
<gene>
    <name evidence="2" type="ORF">OSB04_014986</name>
</gene>
<sequence length="307" mass="34817">MNNLSGFLELLKGPLKILSGNGKLMAFTATLYLIFYSISFFLYTYSSTPFITDSTMKLFRLISSQPGTPEYYKLLADIREDIGIFFGIEFVYVVLLLIIIVTAQTTIVTIASSYYSGDNLSLKELLMKVSRTWTRPFVTSFYVQLLALGYMSLFFWPLFVPTLVLYDHPLVLTILLVFLGILIITFYFYLAVVWALAVVVSVAEDSYGISALGRARELVKGNRVNGFLLNLFVVLVCLIFVPFQMKFFASMPTVVAVSQYVFTCIVTIYQCMAYSVLYFQCKNDLKKSEGFEYNQIPTEAVVDEDIP</sequence>
<reference evidence="2" key="1">
    <citation type="submission" date="2023-03" db="EMBL/GenBank/DDBJ databases">
        <title>Chromosome-scale reference genome and RAD-based genetic map of yellow starthistle (Centaurea solstitialis) reveal putative structural variation and QTLs associated with invader traits.</title>
        <authorList>
            <person name="Reatini B."/>
            <person name="Cang F.A."/>
            <person name="Jiang Q."/>
            <person name="Mckibben M.T.W."/>
            <person name="Barker M.S."/>
            <person name="Rieseberg L.H."/>
            <person name="Dlugosch K.M."/>
        </authorList>
    </citation>
    <scope>NUCLEOTIDE SEQUENCE</scope>
    <source>
        <strain evidence="2">CAN-66</strain>
        <tissue evidence="2">Leaf</tissue>
    </source>
</reference>
<dbReference type="Proteomes" id="UP001172457">
    <property type="component" value="Chromosome 4"/>
</dbReference>
<feature type="transmembrane region" description="Helical" evidence="1">
    <location>
        <begin position="170"/>
        <end position="203"/>
    </location>
</feature>
<dbReference type="EMBL" id="JARYMX010000004">
    <property type="protein sequence ID" value="KAJ9550941.1"/>
    <property type="molecule type" value="Genomic_DNA"/>
</dbReference>
<dbReference type="PANTHER" id="PTHR33133:SF63">
    <property type="entry name" value="TRANSMEMBRANE PROTEIN"/>
    <property type="match status" value="1"/>
</dbReference>
<protein>
    <recommendedName>
        <fullName evidence="4">Transmembrane protein</fullName>
    </recommendedName>
</protein>
<evidence type="ECO:0008006" key="4">
    <source>
        <dbReference type="Google" id="ProtNLM"/>
    </source>
</evidence>
<accession>A0AA38WJN8</accession>
<keyword evidence="1" id="KW-0472">Membrane</keyword>
<feature type="transmembrane region" description="Helical" evidence="1">
    <location>
        <begin position="257"/>
        <end position="279"/>
    </location>
</feature>